<feature type="domain" description="Fido" evidence="3">
    <location>
        <begin position="108"/>
        <end position="266"/>
    </location>
</feature>
<evidence type="ECO:0000313" key="4">
    <source>
        <dbReference type="EMBL" id="MST89123.1"/>
    </source>
</evidence>
<dbReference type="PANTHER" id="PTHR13504:SF38">
    <property type="entry name" value="FIDO DOMAIN-CONTAINING PROTEIN"/>
    <property type="match status" value="1"/>
</dbReference>
<dbReference type="PANTHER" id="PTHR13504">
    <property type="entry name" value="FIDO DOMAIN-CONTAINING PROTEIN DDB_G0283145"/>
    <property type="match status" value="1"/>
</dbReference>
<feature type="binding site" evidence="2">
    <location>
        <begin position="201"/>
        <end position="208"/>
    </location>
    <ligand>
        <name>ATP</name>
        <dbReference type="ChEBI" id="CHEBI:30616"/>
    </ligand>
</feature>
<dbReference type="Proteomes" id="UP000442619">
    <property type="component" value="Unassembled WGS sequence"/>
</dbReference>
<dbReference type="SUPFAM" id="SSF140931">
    <property type="entry name" value="Fic-like"/>
    <property type="match status" value="1"/>
</dbReference>
<comment type="caution">
    <text evidence="4">The sequence shown here is derived from an EMBL/GenBank/DDBJ whole genome shotgun (WGS) entry which is preliminary data.</text>
</comment>
<gene>
    <name evidence="4" type="ORF">FYJ79_05980</name>
</gene>
<dbReference type="InterPro" id="IPR003812">
    <property type="entry name" value="Fido"/>
</dbReference>
<dbReference type="InterPro" id="IPR036597">
    <property type="entry name" value="Fido-like_dom_sf"/>
</dbReference>
<feature type="binding site" evidence="2">
    <location>
        <position position="247"/>
    </location>
    <ligand>
        <name>ATP</name>
        <dbReference type="ChEBI" id="CHEBI:30616"/>
    </ligand>
</feature>
<evidence type="ECO:0000259" key="3">
    <source>
        <dbReference type="PROSITE" id="PS51459"/>
    </source>
</evidence>
<dbReference type="PROSITE" id="PS51459">
    <property type="entry name" value="FIDO"/>
    <property type="match status" value="1"/>
</dbReference>
<keyword evidence="2" id="KW-0547">Nucleotide-binding</keyword>
<reference evidence="4 5" key="1">
    <citation type="submission" date="2019-08" db="EMBL/GenBank/DDBJ databases">
        <title>In-depth cultivation of the pig gut microbiome towards novel bacterial diversity and tailored functional studies.</title>
        <authorList>
            <person name="Wylensek D."/>
            <person name="Hitch T.C.A."/>
            <person name="Clavel T."/>
        </authorList>
    </citation>
    <scope>NUCLEOTIDE SEQUENCE [LARGE SCALE GENOMIC DNA]</scope>
    <source>
        <strain evidence="4 5">CA-Schmier-601-WT-3</strain>
    </source>
</reference>
<feature type="binding site" evidence="2">
    <location>
        <begin position="239"/>
        <end position="240"/>
    </location>
    <ligand>
        <name>ATP</name>
        <dbReference type="ChEBI" id="CHEBI:30616"/>
    </ligand>
</feature>
<accession>A0A844FTX0</accession>
<dbReference type="Gene3D" id="1.10.3290.10">
    <property type="entry name" value="Fido-like domain"/>
    <property type="match status" value="1"/>
</dbReference>
<dbReference type="EMBL" id="VUNM01000010">
    <property type="protein sequence ID" value="MST89123.1"/>
    <property type="molecule type" value="Genomic_DNA"/>
</dbReference>
<keyword evidence="2" id="KW-0067">ATP-binding</keyword>
<evidence type="ECO:0000256" key="1">
    <source>
        <dbReference type="PIRSR" id="PIRSR640198-1"/>
    </source>
</evidence>
<evidence type="ECO:0000256" key="2">
    <source>
        <dbReference type="PIRSR" id="PIRSR640198-2"/>
    </source>
</evidence>
<dbReference type="AlphaFoldDB" id="A0A844FTX0"/>
<name>A0A844FTX0_9FIRM</name>
<dbReference type="Pfam" id="PF02661">
    <property type="entry name" value="Fic"/>
    <property type="match status" value="1"/>
</dbReference>
<dbReference type="Gene3D" id="1.10.10.10">
    <property type="entry name" value="Winged helix-like DNA-binding domain superfamily/Winged helix DNA-binding domain"/>
    <property type="match status" value="1"/>
</dbReference>
<dbReference type="InterPro" id="IPR036388">
    <property type="entry name" value="WH-like_DNA-bd_sf"/>
</dbReference>
<keyword evidence="5" id="KW-1185">Reference proteome</keyword>
<evidence type="ECO:0000313" key="5">
    <source>
        <dbReference type="Proteomes" id="UP000442619"/>
    </source>
</evidence>
<organism evidence="4 5">
    <name type="scientific">Sharpea porci</name>
    <dbReference type="NCBI Taxonomy" id="2652286"/>
    <lineage>
        <taxon>Bacteria</taxon>
        <taxon>Bacillati</taxon>
        <taxon>Bacillota</taxon>
        <taxon>Erysipelotrichia</taxon>
        <taxon>Erysipelotrichales</taxon>
        <taxon>Coprobacillaceae</taxon>
        <taxon>Sharpea</taxon>
    </lineage>
</organism>
<sequence length="348" mass="39859">MRSFDYSKLANLKIDMEIINYLSKIHEYKGRQDLYIRQKPAELDKLVEIAKIQSTESSNIIEGIFSTSTRIKELVKEKTTPRNRSEKEIVGYKDVLNTIHESHDLIPIEGRYILQLHRDLMKPAGFSYGGSYKNTQNYINETLPDGTQVTRFTPVAPYETASAIDAICESFNREIALEKIDPLILIPCFIIDFLCIHPFNDGNGRMSRLLTLLLLYRSGFVVGKYISIEKQIEKTKEVYYDVLENANQGWHEELNDPTPFIKYMLQMILACYVEFEERVNLNSGISSAKDIVRAYTVNKIGKFTGADVIMNCPTIGRSAILKALKELVEEGSVERYGTGRSTYYVTKR</sequence>
<feature type="active site" evidence="1">
    <location>
        <position position="197"/>
    </location>
</feature>
<dbReference type="GO" id="GO:0005524">
    <property type="term" value="F:ATP binding"/>
    <property type="evidence" value="ECO:0007669"/>
    <property type="project" value="UniProtKB-KW"/>
</dbReference>
<protein>
    <submittedName>
        <fullName evidence="4">Fic family protein</fullName>
    </submittedName>
</protein>
<proteinExistence type="predicted"/>
<dbReference type="InterPro" id="IPR040198">
    <property type="entry name" value="Fido_containing"/>
</dbReference>